<reference evidence="1" key="3">
    <citation type="submission" date="2025-09" db="UniProtKB">
        <authorList>
            <consortium name="Ensembl"/>
        </authorList>
    </citation>
    <scope>IDENTIFICATION</scope>
</reference>
<keyword evidence="2" id="KW-1185">Reference proteome</keyword>
<dbReference type="AlphaFoldDB" id="A0A9L0IUQ0"/>
<evidence type="ECO:0000313" key="2">
    <source>
        <dbReference type="Proteomes" id="UP000694387"/>
    </source>
</evidence>
<protein>
    <submittedName>
        <fullName evidence="1">Uncharacterized protein</fullName>
    </submittedName>
</protein>
<name>A0A9L0IUQ0_EQUAS</name>
<sequence>QYHSSKRGPHLFMVGEIPFLIEIHPLPLQRNTTNTEHLLSVQKAIKRKIFFSKFHPGSTKEPHAFSTLRNAKSIDTSEI</sequence>
<evidence type="ECO:0000313" key="1">
    <source>
        <dbReference type="Ensembl" id="ENSEASP00005040829.1"/>
    </source>
</evidence>
<proteinExistence type="predicted"/>
<accession>A0A9L0IUQ0</accession>
<organism evidence="1 2">
    <name type="scientific">Equus asinus</name>
    <name type="common">Donkey</name>
    <name type="synonym">Equus africanus asinus</name>
    <dbReference type="NCBI Taxonomy" id="9793"/>
    <lineage>
        <taxon>Eukaryota</taxon>
        <taxon>Metazoa</taxon>
        <taxon>Chordata</taxon>
        <taxon>Craniata</taxon>
        <taxon>Vertebrata</taxon>
        <taxon>Euteleostomi</taxon>
        <taxon>Mammalia</taxon>
        <taxon>Eutheria</taxon>
        <taxon>Laurasiatheria</taxon>
        <taxon>Perissodactyla</taxon>
        <taxon>Equidae</taxon>
        <taxon>Equus</taxon>
    </lineage>
</organism>
<reference evidence="1 2" key="1">
    <citation type="journal article" date="2020" name="Nat. Commun.">
        <title>Donkey genomes provide new insights into domestication and selection for coat color.</title>
        <authorList>
            <person name="Wang"/>
            <person name="C."/>
            <person name="Li"/>
            <person name="H."/>
            <person name="Guo"/>
            <person name="Y."/>
            <person name="Huang"/>
            <person name="J."/>
            <person name="Sun"/>
            <person name="Y."/>
            <person name="Min"/>
            <person name="J."/>
            <person name="Wang"/>
            <person name="J."/>
            <person name="Fang"/>
            <person name="X."/>
            <person name="Zhao"/>
            <person name="Z."/>
            <person name="Wang"/>
            <person name="S."/>
            <person name="Zhang"/>
            <person name="Y."/>
            <person name="Liu"/>
            <person name="Q."/>
            <person name="Jiang"/>
            <person name="Q."/>
            <person name="Wang"/>
            <person name="X."/>
            <person name="Guo"/>
            <person name="Y."/>
            <person name="Yang"/>
            <person name="C."/>
            <person name="Wang"/>
            <person name="Y."/>
            <person name="Tian"/>
            <person name="F."/>
            <person name="Zhuang"/>
            <person name="G."/>
            <person name="Fan"/>
            <person name="Y."/>
            <person name="Gao"/>
            <person name="Q."/>
            <person name="Li"/>
            <person name="Y."/>
            <person name="Ju"/>
            <person name="Z."/>
            <person name="Li"/>
            <person name="J."/>
            <person name="Li"/>
            <person name="R."/>
            <person name="Hou"/>
            <person name="M."/>
            <person name="Yang"/>
            <person name="G."/>
            <person name="Liu"/>
            <person name="G."/>
            <person name="Liu"/>
            <person name="W."/>
            <person name="Guo"/>
            <person name="J."/>
            <person name="Pan"/>
            <person name="S."/>
            <person name="Fan"/>
            <person name="G."/>
            <person name="Zhang"/>
            <person name="W."/>
            <person name="Zhang"/>
            <person name="R."/>
            <person name="Yu"/>
            <person name="J."/>
            <person name="Zhang"/>
            <person name="X."/>
            <person name="Yin"/>
            <person name="Q."/>
            <person name="Ji"/>
            <person name="C."/>
            <person name="Jin"/>
            <person name="Y."/>
            <person name="Yue"/>
            <person name="G."/>
            <person name="Liu"/>
            <person name="M."/>
            <person name="Xu"/>
            <person name="J."/>
            <person name="Liu"/>
            <person name="S."/>
            <person name="Jordana"/>
            <person name="J."/>
            <person name="Noce"/>
            <person name="A."/>
            <person name="Amills"/>
            <person name="M."/>
            <person name="Wu"/>
            <person name="D.D."/>
            <person name="Li"/>
            <person name="S."/>
            <person name="Zhou"/>
            <person name="X. and Zhong"/>
            <person name="J."/>
        </authorList>
    </citation>
    <scope>NUCLEOTIDE SEQUENCE [LARGE SCALE GENOMIC DNA]</scope>
</reference>
<dbReference type="Proteomes" id="UP000694387">
    <property type="component" value="Chromosome X"/>
</dbReference>
<reference evidence="1" key="2">
    <citation type="submission" date="2025-08" db="UniProtKB">
        <authorList>
            <consortium name="Ensembl"/>
        </authorList>
    </citation>
    <scope>IDENTIFICATION</scope>
</reference>
<dbReference type="Ensembl" id="ENSEAST00005064615.1">
    <property type="protein sequence ID" value="ENSEASP00005040829.1"/>
    <property type="gene ID" value="ENSEASG00005035014.1"/>
</dbReference>